<dbReference type="SUPFAM" id="SSF49764">
    <property type="entry name" value="HSP20-like chaperones"/>
    <property type="match status" value="1"/>
</dbReference>
<evidence type="ECO:0000313" key="3">
    <source>
        <dbReference type="Proteomes" id="UP000070444"/>
    </source>
</evidence>
<protein>
    <recommendedName>
        <fullName evidence="4">SHSP domain-containing protein</fullName>
    </recommendedName>
</protein>
<dbReference type="EMBL" id="KQ964420">
    <property type="protein sequence ID" value="KXN74750.1"/>
    <property type="molecule type" value="Genomic_DNA"/>
</dbReference>
<feature type="region of interest" description="Disordered" evidence="1">
    <location>
        <begin position="83"/>
        <end position="117"/>
    </location>
</feature>
<dbReference type="CDD" id="cd06464">
    <property type="entry name" value="ACD_sHsps-like"/>
    <property type="match status" value="1"/>
</dbReference>
<dbReference type="Proteomes" id="UP000070444">
    <property type="component" value="Unassembled WGS sequence"/>
</dbReference>
<evidence type="ECO:0000313" key="2">
    <source>
        <dbReference type="EMBL" id="KXN74750.1"/>
    </source>
</evidence>
<dbReference type="AlphaFoldDB" id="A0A137PIF0"/>
<evidence type="ECO:0008006" key="4">
    <source>
        <dbReference type="Google" id="ProtNLM"/>
    </source>
</evidence>
<organism evidence="2 3">
    <name type="scientific">Conidiobolus coronatus (strain ATCC 28846 / CBS 209.66 / NRRL 28638)</name>
    <name type="common">Delacroixia coronata</name>
    <dbReference type="NCBI Taxonomy" id="796925"/>
    <lineage>
        <taxon>Eukaryota</taxon>
        <taxon>Fungi</taxon>
        <taxon>Fungi incertae sedis</taxon>
        <taxon>Zoopagomycota</taxon>
        <taxon>Entomophthoromycotina</taxon>
        <taxon>Entomophthoromycetes</taxon>
        <taxon>Entomophthorales</taxon>
        <taxon>Ancylistaceae</taxon>
        <taxon>Conidiobolus</taxon>
    </lineage>
</organism>
<name>A0A137PIF0_CONC2</name>
<reference evidence="2 3" key="1">
    <citation type="journal article" date="2015" name="Genome Biol. Evol.">
        <title>Phylogenomic analyses indicate that early fungi evolved digesting cell walls of algal ancestors of land plants.</title>
        <authorList>
            <person name="Chang Y."/>
            <person name="Wang S."/>
            <person name="Sekimoto S."/>
            <person name="Aerts A.L."/>
            <person name="Choi C."/>
            <person name="Clum A."/>
            <person name="LaButti K.M."/>
            <person name="Lindquist E.A."/>
            <person name="Yee Ngan C."/>
            <person name="Ohm R.A."/>
            <person name="Salamov A.A."/>
            <person name="Grigoriev I.V."/>
            <person name="Spatafora J.W."/>
            <person name="Berbee M.L."/>
        </authorList>
    </citation>
    <scope>NUCLEOTIDE SEQUENCE [LARGE SCALE GENOMIC DNA]</scope>
    <source>
        <strain evidence="2 3">NRRL 28638</strain>
    </source>
</reference>
<evidence type="ECO:0000256" key="1">
    <source>
        <dbReference type="SAM" id="MobiDB-lite"/>
    </source>
</evidence>
<gene>
    <name evidence="2" type="ORF">CONCODRAFT_2062</name>
</gene>
<dbReference type="InterPro" id="IPR008978">
    <property type="entry name" value="HSP20-like_chaperone"/>
</dbReference>
<proteinExistence type="predicted"/>
<accession>A0A137PIF0</accession>
<keyword evidence="3" id="KW-1185">Reference proteome</keyword>
<sequence>MFNSKHLDPSFKALTNLIINEFNNTSNCKDHNSYIEPDTDIFEGKDIYKVLISIPGIKGDNVDISVDDGAFLRVKTCSKRLDGEEEMKTGCGNSQSDQAKDPEQCEESNISTNSQQF</sequence>
<dbReference type="OrthoDB" id="1431247at2759"/>
<feature type="non-terminal residue" evidence="2">
    <location>
        <position position="117"/>
    </location>
</feature>
<dbReference type="Gene3D" id="2.60.40.790">
    <property type="match status" value="1"/>
</dbReference>
<feature type="compositionally biased region" description="Polar residues" evidence="1">
    <location>
        <begin position="107"/>
        <end position="117"/>
    </location>
</feature>